<keyword evidence="4" id="KW-1185">Reference proteome</keyword>
<evidence type="ECO:0000313" key="3">
    <source>
        <dbReference type="EMBL" id="KAF6149492.1"/>
    </source>
</evidence>
<dbReference type="AlphaFoldDB" id="A0A7J7M3R7"/>
<comment type="caution">
    <text evidence="3">The sequence shown here is derived from an EMBL/GenBank/DDBJ whole genome shotgun (WGS) entry which is preliminary data.</text>
</comment>
<dbReference type="InterPro" id="IPR017451">
    <property type="entry name" value="F-box-assoc_interact_dom"/>
</dbReference>
<dbReference type="PANTHER" id="PTHR31672:SF13">
    <property type="entry name" value="F-BOX PROTEIN CPR30-LIKE"/>
    <property type="match status" value="1"/>
</dbReference>
<dbReference type="EMBL" id="JACGCM010001794">
    <property type="protein sequence ID" value="KAF6149492.1"/>
    <property type="molecule type" value="Genomic_DNA"/>
</dbReference>
<gene>
    <name evidence="3" type="ORF">GIB67_011393</name>
</gene>
<sequence length="411" mass="46975">MLRSETYPSKPESRSKLYSLDYRSCDYIVELSCPLKSPCSTWDIEYVGSCNGLVCIIPDNEDIAYLWNPSTREYKRLPDNPYAIPDNFGFGNAPIVYGFGYDRVVENYKVVRMVSLYNDFSDEENYSEVSVYSLGLDLWRRVSNVPYESYFAVSGEFVSGALHWVVSDWSKQEGSIIVAFDISNEEFREIPEPEPEYRSGSFLITVRVYEGELCLICNYDDICVDVWVMKDYGIKGSWIKLFKFDQHTTIQSFVFVIPLCVSKSSEVLMVKDGKTFILYDPKRKRASNLTIRGLPDWFCAITYLETLVSLDTQQYSSGDTSNTQAADAEEAEVLALHPGYASSSSLDAVFERVIILKYCQRLSFEKKYADLSWEHLAWLLILSSWFSSLSSFTVLLYIDIAILMLTLSLAA</sequence>
<dbReference type="OrthoDB" id="591557at2759"/>
<evidence type="ECO:0000259" key="2">
    <source>
        <dbReference type="Pfam" id="PF08268"/>
    </source>
</evidence>
<feature type="transmembrane region" description="Helical" evidence="1">
    <location>
        <begin position="376"/>
        <end position="398"/>
    </location>
</feature>
<keyword evidence="1" id="KW-0812">Transmembrane</keyword>
<reference evidence="3 4" key="1">
    <citation type="journal article" date="2020" name="IScience">
        <title>Genome Sequencing of the Endangered Kingdonia uniflora (Circaeasteraceae, Ranunculales) Reveals Potential Mechanisms of Evolutionary Specialization.</title>
        <authorList>
            <person name="Sun Y."/>
            <person name="Deng T."/>
            <person name="Zhang A."/>
            <person name="Moore M.J."/>
            <person name="Landis J.B."/>
            <person name="Lin N."/>
            <person name="Zhang H."/>
            <person name="Zhang X."/>
            <person name="Huang J."/>
            <person name="Zhang X."/>
            <person name="Sun H."/>
            <person name="Wang H."/>
        </authorList>
    </citation>
    <scope>NUCLEOTIDE SEQUENCE [LARGE SCALE GENOMIC DNA]</scope>
    <source>
        <strain evidence="3">TB1705</strain>
        <tissue evidence="3">Leaf</tissue>
    </source>
</reference>
<dbReference type="InterPro" id="IPR011043">
    <property type="entry name" value="Gal_Oxase/kelch_b-propeller"/>
</dbReference>
<keyword evidence="1" id="KW-0472">Membrane</keyword>
<protein>
    <recommendedName>
        <fullName evidence="2">F-box associated beta-propeller type 3 domain-containing protein</fullName>
    </recommendedName>
</protein>
<dbReference type="InterPro" id="IPR013187">
    <property type="entry name" value="F-box-assoc_dom_typ3"/>
</dbReference>
<feature type="domain" description="F-box associated beta-propeller type 3" evidence="2">
    <location>
        <begin position="32"/>
        <end position="296"/>
    </location>
</feature>
<evidence type="ECO:0000313" key="4">
    <source>
        <dbReference type="Proteomes" id="UP000541444"/>
    </source>
</evidence>
<dbReference type="Proteomes" id="UP000541444">
    <property type="component" value="Unassembled WGS sequence"/>
</dbReference>
<name>A0A7J7M3R7_9MAGN</name>
<proteinExistence type="predicted"/>
<dbReference type="PANTHER" id="PTHR31672">
    <property type="entry name" value="BNACNNG10540D PROTEIN"/>
    <property type="match status" value="1"/>
</dbReference>
<keyword evidence="1" id="KW-1133">Transmembrane helix</keyword>
<evidence type="ECO:0000256" key="1">
    <source>
        <dbReference type="SAM" id="Phobius"/>
    </source>
</evidence>
<dbReference type="Pfam" id="PF08268">
    <property type="entry name" value="FBA_3"/>
    <property type="match status" value="1"/>
</dbReference>
<organism evidence="3 4">
    <name type="scientific">Kingdonia uniflora</name>
    <dbReference type="NCBI Taxonomy" id="39325"/>
    <lineage>
        <taxon>Eukaryota</taxon>
        <taxon>Viridiplantae</taxon>
        <taxon>Streptophyta</taxon>
        <taxon>Embryophyta</taxon>
        <taxon>Tracheophyta</taxon>
        <taxon>Spermatophyta</taxon>
        <taxon>Magnoliopsida</taxon>
        <taxon>Ranunculales</taxon>
        <taxon>Circaeasteraceae</taxon>
        <taxon>Kingdonia</taxon>
    </lineage>
</organism>
<dbReference type="SUPFAM" id="SSF50965">
    <property type="entry name" value="Galactose oxidase, central domain"/>
    <property type="match status" value="1"/>
</dbReference>
<dbReference type="NCBIfam" id="TIGR01640">
    <property type="entry name" value="F_box_assoc_1"/>
    <property type="match status" value="1"/>
</dbReference>
<accession>A0A7J7M3R7</accession>
<dbReference type="InterPro" id="IPR050796">
    <property type="entry name" value="SCF_F-box_component"/>
</dbReference>